<feature type="compositionally biased region" description="Basic and acidic residues" evidence="8">
    <location>
        <begin position="680"/>
        <end position="696"/>
    </location>
</feature>
<keyword evidence="10" id="KW-1185">Reference proteome</keyword>
<keyword evidence="3" id="KW-0597">Phosphoprotein</keyword>
<feature type="region of interest" description="Disordered" evidence="8">
    <location>
        <begin position="501"/>
        <end position="795"/>
    </location>
</feature>
<feature type="compositionally biased region" description="Polar residues" evidence="8">
    <location>
        <begin position="780"/>
        <end position="789"/>
    </location>
</feature>
<dbReference type="InterPro" id="IPR028889">
    <property type="entry name" value="USP"/>
</dbReference>
<evidence type="ECO:0000256" key="6">
    <source>
        <dbReference type="ARBA" id="ARBA00022801"/>
    </source>
</evidence>
<dbReference type="PANTHER" id="PTHR24006">
    <property type="entry name" value="UBIQUITIN CARBOXYL-TERMINAL HYDROLASE"/>
    <property type="match status" value="1"/>
</dbReference>
<dbReference type="GO" id="GO:0016579">
    <property type="term" value="P:protein deubiquitination"/>
    <property type="evidence" value="ECO:0007669"/>
    <property type="project" value="InterPro"/>
</dbReference>
<feature type="compositionally biased region" description="Polar residues" evidence="8">
    <location>
        <begin position="329"/>
        <end position="344"/>
    </location>
</feature>
<evidence type="ECO:0000256" key="5">
    <source>
        <dbReference type="ARBA" id="ARBA00022786"/>
    </source>
</evidence>
<evidence type="ECO:0000256" key="8">
    <source>
        <dbReference type="SAM" id="MobiDB-lite"/>
    </source>
</evidence>
<dbReference type="Gene3D" id="3.90.70.10">
    <property type="entry name" value="Cysteine proteinases"/>
    <property type="match status" value="1"/>
</dbReference>
<dbReference type="STRING" id="38654.A0A3Q0FPB5"/>
<dbReference type="PROSITE" id="PS00973">
    <property type="entry name" value="USP_2"/>
    <property type="match status" value="1"/>
</dbReference>
<comment type="catalytic activity">
    <reaction evidence="1">
        <text>Thiol-dependent hydrolysis of ester, thioester, amide, peptide and isopeptide bonds formed by the C-terminal Gly of ubiquitin (a 76-residue protein attached to proteins as an intracellular targeting signal).</text>
        <dbReference type="EC" id="3.4.19.12"/>
    </reaction>
</comment>
<feature type="compositionally biased region" description="Polar residues" evidence="8">
    <location>
        <begin position="412"/>
        <end position="422"/>
    </location>
</feature>
<feature type="compositionally biased region" description="Polar residues" evidence="8">
    <location>
        <begin position="734"/>
        <end position="743"/>
    </location>
</feature>
<dbReference type="InterPro" id="IPR038765">
    <property type="entry name" value="Papain-like_cys_pep_sf"/>
</dbReference>
<evidence type="ECO:0000256" key="2">
    <source>
        <dbReference type="ARBA" id="ARBA00012759"/>
    </source>
</evidence>
<sequence length="943" mass="101751">MQNHAVQAFANSGNAIKPVAFIRDLKKIARHFRFGSQEDAHEFLRYTIDAMQKACLNGCTKLDRQTQATTLVHQIFGGYLRSRVKCSVCKSVSDTYDPYLDVALEIRQAANIVRALELFVKADVLSGDNAYMCAKCKKKVPASKRFTIHRASNVLTLSLKRFANFSGGKITKDVGYPEFLNIRPYMSQSSGDPVMYSLYAVLVHSGYSCHAGHYYCYVKASNGQWYQMNDSLVHASNIKVVLNQQAYVLFYLRIPGPRKSPEGPPAKTASTLPGRTGVDQIKKAVANGPLSSPLIGKRPDVPQGKKSPGAEEMGVPVARSTFGMGPKLQNGTMQPKSPVGSPSSKLAPRPVPMAPEEPGRRPKKLLAAPQQHTLPKATRDTGGAKPEVAKQSSWGSKESLSPPSPKLPVRSAASSQEPTGSRGSPEPQERDRSRSSPASPAHGTLGDSPKGPPKAKSRAGSFCAPVDTDCGQAESDAETAGPEDVKLAKMKSPLLANVALELSSTMSPPPAKKLALSAKKGNTPRRASGSDRRTQPHPPFANHTSPMATTHPASASPWPPGKPRSSSSAPKPPAPLKPASSSLPSSDSPSPPSARSHLPASAPPALPPQHPLSQGQEPGPTRTLPGSKKKRRKHRLGVEGSATSPGLGSGGLGLCSPPRKRKHMEQDQRPVSQEKGAATKKTDSWKREGLGGEHRAPPHPRPPPLDPSSPAGSRTSSPRKRKKKKRDVEEGRSLGTSLLSSCSAWDEAETRAVEPRRVKPQDAGTAGESEHRKCKKRESVSSLSPQPASEQPAANGLCHVDSASVPVFTWDSQVRDGCKHCPTAPSPEKGTGARAAWQGQEEHSTVQELLRDSLDKAYGKQVLTWEGQASAVSRDAIQDATWARSATVLDEWDEEFDRGKVKKIKKLKRERRRSFNAFQKLQNKRNFWSVTHPAKAASLSYRL</sequence>
<dbReference type="GO" id="GO:0042981">
    <property type="term" value="P:regulation of apoptotic process"/>
    <property type="evidence" value="ECO:0007669"/>
    <property type="project" value="TreeGrafter"/>
</dbReference>
<evidence type="ECO:0000256" key="1">
    <source>
        <dbReference type="ARBA" id="ARBA00000707"/>
    </source>
</evidence>
<feature type="compositionally biased region" description="Polar residues" evidence="8">
    <location>
        <begin position="542"/>
        <end position="553"/>
    </location>
</feature>
<evidence type="ECO:0000256" key="4">
    <source>
        <dbReference type="ARBA" id="ARBA00022670"/>
    </source>
</evidence>
<gene>
    <name evidence="11" type="primary">USP36</name>
</gene>
<dbReference type="PROSITE" id="PS50235">
    <property type="entry name" value="USP_3"/>
    <property type="match status" value="1"/>
</dbReference>
<dbReference type="Pfam" id="PF00443">
    <property type="entry name" value="UCH"/>
    <property type="match status" value="1"/>
</dbReference>
<dbReference type="InterPro" id="IPR001394">
    <property type="entry name" value="Peptidase_C19_UCH"/>
</dbReference>
<dbReference type="InterPro" id="IPR018200">
    <property type="entry name" value="USP_CS"/>
</dbReference>
<dbReference type="CTD" id="57602"/>
<organism evidence="10 11">
    <name type="scientific">Alligator sinensis</name>
    <name type="common">Chinese alligator</name>
    <dbReference type="NCBI Taxonomy" id="38654"/>
    <lineage>
        <taxon>Eukaryota</taxon>
        <taxon>Metazoa</taxon>
        <taxon>Chordata</taxon>
        <taxon>Craniata</taxon>
        <taxon>Vertebrata</taxon>
        <taxon>Euteleostomi</taxon>
        <taxon>Archelosauria</taxon>
        <taxon>Archosauria</taxon>
        <taxon>Crocodylia</taxon>
        <taxon>Alligatoridae</taxon>
        <taxon>Alligatorinae</taxon>
        <taxon>Alligator</taxon>
    </lineage>
</organism>
<dbReference type="EC" id="3.4.19.12" evidence="2"/>
<proteinExistence type="predicted"/>
<feature type="compositionally biased region" description="Pro residues" evidence="8">
    <location>
        <begin position="601"/>
        <end position="610"/>
    </location>
</feature>
<dbReference type="PANTHER" id="PTHR24006:SF653">
    <property type="entry name" value="UBIQUITIN CARBOXYL-TERMINAL HYDROLASE 36"/>
    <property type="match status" value="1"/>
</dbReference>
<dbReference type="SUPFAM" id="SSF54001">
    <property type="entry name" value="Cysteine proteinases"/>
    <property type="match status" value="1"/>
</dbReference>
<keyword evidence="7" id="KW-0788">Thiol protease</keyword>
<dbReference type="InParanoid" id="A0A3Q0FPB5"/>
<name>A0A3Q0FPB5_ALLSI</name>
<feature type="compositionally biased region" description="Basic and acidic residues" evidence="8">
    <location>
        <begin position="748"/>
        <end position="760"/>
    </location>
</feature>
<dbReference type="InterPro" id="IPR050164">
    <property type="entry name" value="Peptidase_C19"/>
</dbReference>
<keyword evidence="6 11" id="KW-0378">Hydrolase</keyword>
<evidence type="ECO:0000256" key="3">
    <source>
        <dbReference type="ARBA" id="ARBA00022553"/>
    </source>
</evidence>
<feature type="domain" description="USP" evidence="9">
    <location>
        <begin position="1"/>
        <end position="254"/>
    </location>
</feature>
<keyword evidence="5" id="KW-0833">Ubl conjugation pathway</keyword>
<dbReference type="GO" id="GO:0005634">
    <property type="term" value="C:nucleus"/>
    <property type="evidence" value="ECO:0007669"/>
    <property type="project" value="TreeGrafter"/>
</dbReference>
<dbReference type="GO" id="GO:0005829">
    <property type="term" value="C:cytosol"/>
    <property type="evidence" value="ECO:0007669"/>
    <property type="project" value="TreeGrafter"/>
</dbReference>
<dbReference type="GO" id="GO:0004843">
    <property type="term" value="F:cysteine-type deubiquitinase activity"/>
    <property type="evidence" value="ECO:0007669"/>
    <property type="project" value="UniProtKB-EC"/>
</dbReference>
<dbReference type="RefSeq" id="XP_025049159.1">
    <property type="nucleotide sequence ID" value="XM_025193374.1"/>
</dbReference>
<dbReference type="GeneID" id="102387486"/>
<evidence type="ECO:0000259" key="9">
    <source>
        <dbReference type="PROSITE" id="PS50235"/>
    </source>
</evidence>
<evidence type="ECO:0000313" key="11">
    <source>
        <dbReference type="RefSeq" id="XP_025049159.1"/>
    </source>
</evidence>
<keyword evidence="4" id="KW-0645">Protease</keyword>
<accession>A0A3Q0FPB5</accession>
<feature type="compositionally biased region" description="Low complexity" evidence="8">
    <location>
        <begin position="577"/>
        <end position="600"/>
    </location>
</feature>
<dbReference type="CDD" id="cd02661">
    <property type="entry name" value="Peptidase_C19E"/>
    <property type="match status" value="1"/>
</dbReference>
<dbReference type="AlphaFoldDB" id="A0A3Q0FPB5"/>
<feature type="region of interest" description="Disordered" evidence="8">
    <location>
        <begin position="286"/>
        <end position="485"/>
    </location>
</feature>
<feature type="region of interest" description="Disordered" evidence="8">
    <location>
        <begin position="259"/>
        <end position="278"/>
    </location>
</feature>
<dbReference type="KEGG" id="asn:102387486"/>
<evidence type="ECO:0000313" key="10">
    <source>
        <dbReference type="Proteomes" id="UP000189705"/>
    </source>
</evidence>
<dbReference type="FunFam" id="3.90.70.10:FF:000016">
    <property type="entry name" value="Ubiquitin carboxyl-terminal hydrolase 36"/>
    <property type="match status" value="1"/>
</dbReference>
<protein>
    <recommendedName>
        <fullName evidence="2">ubiquitinyl hydrolase 1</fullName>
        <ecNumber evidence="2">3.4.19.12</ecNumber>
    </recommendedName>
</protein>
<dbReference type="Proteomes" id="UP000189705">
    <property type="component" value="Unplaced"/>
</dbReference>
<dbReference type="GO" id="GO:0006508">
    <property type="term" value="P:proteolysis"/>
    <property type="evidence" value="ECO:0007669"/>
    <property type="project" value="UniProtKB-KW"/>
</dbReference>
<reference evidence="11" key="1">
    <citation type="submission" date="2025-08" db="UniProtKB">
        <authorList>
            <consortium name="RefSeq"/>
        </authorList>
    </citation>
    <scope>IDENTIFICATION</scope>
</reference>
<evidence type="ECO:0000256" key="7">
    <source>
        <dbReference type="ARBA" id="ARBA00022807"/>
    </source>
</evidence>